<dbReference type="AlphaFoldDB" id="A0A8B6M3G6"/>
<reference evidence="2 3" key="1">
    <citation type="submission" date="2019-05" db="EMBL/GenBank/DDBJ databases">
        <authorList>
            <person name="Farhan Ul Haque M."/>
        </authorList>
    </citation>
    <scope>NUCLEOTIDE SEQUENCE [LARGE SCALE GENOMIC DNA]</scope>
    <source>
        <strain evidence="2">2</strain>
    </source>
</reference>
<keyword evidence="3" id="KW-1185">Reference proteome</keyword>
<comment type="caution">
    <text evidence="2">The sequence shown here is derived from an EMBL/GenBank/DDBJ whole genome shotgun (WGS) entry which is preliminary data.</text>
</comment>
<evidence type="ECO:0000313" key="3">
    <source>
        <dbReference type="Proteomes" id="UP000485880"/>
    </source>
</evidence>
<protein>
    <submittedName>
        <fullName evidence="2">Uncharacterized protein</fullName>
    </submittedName>
</protein>
<dbReference type="Proteomes" id="UP000485880">
    <property type="component" value="Unassembled WGS sequence"/>
</dbReference>
<sequence length="62" mass="6744">MQQLTVLKRSALGPQGSDIDDKPPPTEIRTGMDGIICDGGTECEGTMFRGEFRAAAVSFRRQ</sequence>
<gene>
    <name evidence="2" type="ORF">MPC4_110110</name>
</gene>
<evidence type="ECO:0000256" key="1">
    <source>
        <dbReference type="SAM" id="MobiDB-lite"/>
    </source>
</evidence>
<organism evidence="2 3">
    <name type="scientific">Methylocella tundrae</name>
    <dbReference type="NCBI Taxonomy" id="227605"/>
    <lineage>
        <taxon>Bacteria</taxon>
        <taxon>Pseudomonadati</taxon>
        <taxon>Pseudomonadota</taxon>
        <taxon>Alphaproteobacteria</taxon>
        <taxon>Hyphomicrobiales</taxon>
        <taxon>Beijerinckiaceae</taxon>
        <taxon>Methylocella</taxon>
    </lineage>
</organism>
<proteinExistence type="predicted"/>
<name>A0A8B6M3G6_METTU</name>
<feature type="region of interest" description="Disordered" evidence="1">
    <location>
        <begin position="1"/>
        <end position="26"/>
    </location>
</feature>
<dbReference type="EMBL" id="CABFMQ020000013">
    <property type="protein sequence ID" value="VTZ48810.1"/>
    <property type="molecule type" value="Genomic_DNA"/>
</dbReference>
<accession>A0A8B6M3G6</accession>
<evidence type="ECO:0000313" key="2">
    <source>
        <dbReference type="EMBL" id="VTZ48810.1"/>
    </source>
</evidence>